<evidence type="ECO:0000313" key="12">
    <source>
        <dbReference type="EMBL" id="SMP05850.1"/>
    </source>
</evidence>
<dbReference type="Proteomes" id="UP001157961">
    <property type="component" value="Unassembled WGS sequence"/>
</dbReference>
<keyword evidence="5" id="KW-0812">Transmembrane</keyword>
<evidence type="ECO:0000259" key="11">
    <source>
        <dbReference type="Pfam" id="PF11356"/>
    </source>
</evidence>
<feature type="domain" description="Type II secretion system protein GspC N-terminal" evidence="11">
    <location>
        <begin position="16"/>
        <end position="138"/>
    </location>
</feature>
<evidence type="ECO:0000256" key="6">
    <source>
        <dbReference type="ARBA" id="ARBA00022927"/>
    </source>
</evidence>
<evidence type="ECO:0000256" key="9">
    <source>
        <dbReference type="SAM" id="MobiDB-lite"/>
    </source>
</evidence>
<keyword evidence="3" id="KW-1003">Cell membrane</keyword>
<evidence type="ECO:0000256" key="2">
    <source>
        <dbReference type="ARBA" id="ARBA00022448"/>
    </source>
</evidence>
<evidence type="ECO:0000256" key="10">
    <source>
        <dbReference type="SAM" id="SignalP"/>
    </source>
</evidence>
<evidence type="ECO:0000256" key="7">
    <source>
        <dbReference type="ARBA" id="ARBA00022989"/>
    </source>
</evidence>
<evidence type="ECO:0000256" key="3">
    <source>
        <dbReference type="ARBA" id="ARBA00022475"/>
    </source>
</evidence>
<keyword evidence="7" id="KW-1133">Transmembrane helix</keyword>
<sequence length="157" mass="17032">MRLIAGFCTLVCLGGAAWAGWQLAEELRASQDPLTLPNNAALSEEATPPQTARQPRRWTALFGERQPPTPQAALSQPKEEPQPPKAAKPPLSSLGYTLKGMVRDGASSWAIVGHPTGDRLLRVGDMLEPNVRVAIIDAQGLWVSRDEDDPELMAFPE</sequence>
<keyword evidence="4" id="KW-0997">Cell inner membrane</keyword>
<dbReference type="EMBL" id="FXTY01000001">
    <property type="protein sequence ID" value="SMP05850.1"/>
    <property type="molecule type" value="Genomic_DNA"/>
</dbReference>
<keyword evidence="2" id="KW-0813">Transport</keyword>
<comment type="subcellular location">
    <subcellularLocation>
        <location evidence="1">Cell inner membrane</location>
    </subcellularLocation>
</comment>
<gene>
    <name evidence="12" type="ORF">SAMN06265373_101600</name>
</gene>
<keyword evidence="10" id="KW-0732">Signal</keyword>
<feature type="signal peptide" evidence="10">
    <location>
        <begin position="1"/>
        <end position="24"/>
    </location>
</feature>
<evidence type="ECO:0000256" key="4">
    <source>
        <dbReference type="ARBA" id="ARBA00022519"/>
    </source>
</evidence>
<dbReference type="RefSeq" id="WP_283424448.1">
    <property type="nucleotide sequence ID" value="NZ_FXTY01000001.1"/>
</dbReference>
<protein>
    <submittedName>
        <fullName evidence="12">Type IV pilus biogenesis</fullName>
    </submittedName>
</protein>
<keyword evidence="8" id="KW-0472">Membrane</keyword>
<accession>A0ABY1NCM8</accession>
<keyword evidence="6" id="KW-0653">Protein transport</keyword>
<dbReference type="InterPro" id="IPR024961">
    <property type="entry name" value="T2SS_GspC_N"/>
</dbReference>
<evidence type="ECO:0000256" key="8">
    <source>
        <dbReference type="ARBA" id="ARBA00023136"/>
    </source>
</evidence>
<evidence type="ECO:0000313" key="13">
    <source>
        <dbReference type="Proteomes" id="UP001157961"/>
    </source>
</evidence>
<keyword evidence="13" id="KW-1185">Reference proteome</keyword>
<feature type="chain" id="PRO_5046367179" evidence="10">
    <location>
        <begin position="25"/>
        <end position="157"/>
    </location>
</feature>
<feature type="region of interest" description="Disordered" evidence="9">
    <location>
        <begin position="41"/>
        <end position="93"/>
    </location>
</feature>
<dbReference type="Pfam" id="PF11356">
    <property type="entry name" value="T2SSC"/>
    <property type="match status" value="1"/>
</dbReference>
<organism evidence="12 13">
    <name type="scientific">Shimia sagamensis</name>
    <dbReference type="NCBI Taxonomy" id="1566352"/>
    <lineage>
        <taxon>Bacteria</taxon>
        <taxon>Pseudomonadati</taxon>
        <taxon>Pseudomonadota</taxon>
        <taxon>Alphaproteobacteria</taxon>
        <taxon>Rhodobacterales</taxon>
        <taxon>Roseobacteraceae</taxon>
    </lineage>
</organism>
<reference evidence="12 13" key="1">
    <citation type="submission" date="2017-05" db="EMBL/GenBank/DDBJ databases">
        <authorList>
            <person name="Varghese N."/>
            <person name="Submissions S."/>
        </authorList>
    </citation>
    <scope>NUCLEOTIDE SEQUENCE [LARGE SCALE GENOMIC DNA]</scope>
    <source>
        <strain evidence="12 13">DSM 29734</strain>
    </source>
</reference>
<evidence type="ECO:0000256" key="1">
    <source>
        <dbReference type="ARBA" id="ARBA00004533"/>
    </source>
</evidence>
<evidence type="ECO:0000256" key="5">
    <source>
        <dbReference type="ARBA" id="ARBA00022692"/>
    </source>
</evidence>
<proteinExistence type="predicted"/>
<comment type="caution">
    <text evidence="12">The sequence shown here is derived from an EMBL/GenBank/DDBJ whole genome shotgun (WGS) entry which is preliminary data.</text>
</comment>
<name>A0ABY1NCM8_9RHOB</name>